<gene>
    <name evidence="1" type="ORF">Ani05nite_72260</name>
</gene>
<comment type="caution">
    <text evidence="1">The sequence shown here is derived from an EMBL/GenBank/DDBJ whole genome shotgun (WGS) entry which is preliminary data.</text>
</comment>
<organism evidence="1 2">
    <name type="scientific">Actinoplanes nipponensis</name>
    <dbReference type="NCBI Taxonomy" id="135950"/>
    <lineage>
        <taxon>Bacteria</taxon>
        <taxon>Bacillati</taxon>
        <taxon>Actinomycetota</taxon>
        <taxon>Actinomycetes</taxon>
        <taxon>Micromonosporales</taxon>
        <taxon>Micromonosporaceae</taxon>
        <taxon>Actinoplanes</taxon>
    </lineage>
</organism>
<evidence type="ECO:0000313" key="2">
    <source>
        <dbReference type="Proteomes" id="UP000647172"/>
    </source>
</evidence>
<name>A0A919MQZ7_9ACTN</name>
<sequence>MRATELLSRPVVDEHGRPLGRVHDLRIARRPEQHGPARGWAVAGLAVGGGRLVHAWGFAERRAAGPWLLRKITARAGRVARYVPAERVLAWGPEVVRVRTGGAELPPLLEVVRP</sequence>
<dbReference type="EMBL" id="BOMQ01000088">
    <property type="protein sequence ID" value="GIE53692.1"/>
    <property type="molecule type" value="Genomic_DNA"/>
</dbReference>
<proteinExistence type="predicted"/>
<dbReference type="RefSeq" id="WP_203775925.1">
    <property type="nucleotide sequence ID" value="NZ_BAAAYJ010000063.1"/>
</dbReference>
<evidence type="ECO:0000313" key="1">
    <source>
        <dbReference type="EMBL" id="GIE53692.1"/>
    </source>
</evidence>
<dbReference type="AlphaFoldDB" id="A0A919MQZ7"/>
<accession>A0A919MQZ7</accession>
<reference evidence="1" key="1">
    <citation type="submission" date="2021-01" db="EMBL/GenBank/DDBJ databases">
        <title>Whole genome shotgun sequence of Actinoplanes nipponensis NBRC 14063.</title>
        <authorList>
            <person name="Komaki H."/>
            <person name="Tamura T."/>
        </authorList>
    </citation>
    <scope>NUCLEOTIDE SEQUENCE</scope>
    <source>
        <strain evidence="1">NBRC 14063</strain>
    </source>
</reference>
<evidence type="ECO:0008006" key="3">
    <source>
        <dbReference type="Google" id="ProtNLM"/>
    </source>
</evidence>
<keyword evidence="2" id="KW-1185">Reference proteome</keyword>
<protein>
    <recommendedName>
        <fullName evidence="3">PRC-barrel domain-containing protein</fullName>
    </recommendedName>
</protein>
<dbReference type="Proteomes" id="UP000647172">
    <property type="component" value="Unassembled WGS sequence"/>
</dbReference>